<dbReference type="SMART" id="SM00044">
    <property type="entry name" value="CYCc"/>
    <property type="match status" value="1"/>
</dbReference>
<dbReference type="InterPro" id="IPR001054">
    <property type="entry name" value="A/G_cyclase"/>
</dbReference>
<evidence type="ECO:0000256" key="1">
    <source>
        <dbReference type="ARBA" id="ARBA00004651"/>
    </source>
</evidence>
<dbReference type="PANTHER" id="PTHR43081">
    <property type="entry name" value="ADENYLATE CYCLASE, TERMINAL-DIFFERENTIATION SPECIFIC-RELATED"/>
    <property type="match status" value="1"/>
</dbReference>
<feature type="domain" description="Guanylate cyclase" evidence="4">
    <location>
        <begin position="31"/>
        <end position="164"/>
    </location>
</feature>
<name>A0ABP9FU91_9SPHI</name>
<dbReference type="PROSITE" id="PS50125">
    <property type="entry name" value="GUANYLATE_CYCLASE_2"/>
    <property type="match status" value="1"/>
</dbReference>
<proteinExistence type="predicted"/>
<accession>A0ABP9FU91</accession>
<evidence type="ECO:0000256" key="3">
    <source>
        <dbReference type="ARBA" id="ARBA00023136"/>
    </source>
</evidence>
<evidence type="ECO:0000313" key="6">
    <source>
        <dbReference type="Proteomes" id="UP001501436"/>
    </source>
</evidence>
<dbReference type="Pfam" id="PF00211">
    <property type="entry name" value="Guanylate_cyc"/>
    <property type="match status" value="1"/>
</dbReference>
<evidence type="ECO:0000313" key="5">
    <source>
        <dbReference type="EMBL" id="GAA4917723.1"/>
    </source>
</evidence>
<dbReference type="RefSeq" id="WP_345331221.1">
    <property type="nucleotide sequence ID" value="NZ_BAABJI010000002.1"/>
</dbReference>
<dbReference type="PANTHER" id="PTHR43081:SF17">
    <property type="entry name" value="BLL5647 PROTEIN"/>
    <property type="match status" value="1"/>
</dbReference>
<dbReference type="SUPFAM" id="SSF55073">
    <property type="entry name" value="Nucleotide cyclase"/>
    <property type="match status" value="1"/>
</dbReference>
<dbReference type="EMBL" id="BAABJI010000002">
    <property type="protein sequence ID" value="GAA4917723.1"/>
    <property type="molecule type" value="Genomic_DNA"/>
</dbReference>
<dbReference type="Proteomes" id="UP001501436">
    <property type="component" value="Unassembled WGS sequence"/>
</dbReference>
<keyword evidence="6" id="KW-1185">Reference proteome</keyword>
<keyword evidence="2" id="KW-1003">Cell membrane</keyword>
<dbReference type="InterPro" id="IPR029787">
    <property type="entry name" value="Nucleotide_cyclase"/>
</dbReference>
<comment type="subcellular location">
    <subcellularLocation>
        <location evidence="1">Cell membrane</location>
        <topology evidence="1">Multi-pass membrane protein</topology>
    </subcellularLocation>
</comment>
<dbReference type="InterPro" id="IPR050697">
    <property type="entry name" value="Adenylyl/Guanylyl_Cyclase_3/4"/>
</dbReference>
<evidence type="ECO:0000256" key="2">
    <source>
        <dbReference type="ARBA" id="ARBA00022475"/>
    </source>
</evidence>
<dbReference type="CDD" id="cd07302">
    <property type="entry name" value="CHD"/>
    <property type="match status" value="1"/>
</dbReference>
<evidence type="ECO:0000259" key="4">
    <source>
        <dbReference type="PROSITE" id="PS50125"/>
    </source>
</evidence>
<sequence>MKNDLNLALQGCCPAIIPTLTNVVDTEQELAILFLDIRNFTGLMESQSTQSVIQVVRRLFTGFNQIIKNFSGKVVEVAGDNLYAVFGLQTNLREAVNNAYQAARTMFQTIELFNDAYAIPYYGNPLEVGVGIHSGKVFVGEFGLDAPAQLSVMGLPVNIAARLQAKTKELNNDMLISEDAFAHLETADVKFDQQTVRLQGVPHGQQVRLAGKPYAAQNTLPAANMDMDYLLAIAG</sequence>
<organism evidence="5 6">
    <name type="scientific">Mucilaginibacter defluvii</name>
    <dbReference type="NCBI Taxonomy" id="1196019"/>
    <lineage>
        <taxon>Bacteria</taxon>
        <taxon>Pseudomonadati</taxon>
        <taxon>Bacteroidota</taxon>
        <taxon>Sphingobacteriia</taxon>
        <taxon>Sphingobacteriales</taxon>
        <taxon>Sphingobacteriaceae</taxon>
        <taxon>Mucilaginibacter</taxon>
    </lineage>
</organism>
<comment type="caution">
    <text evidence="5">The sequence shown here is derived from an EMBL/GenBank/DDBJ whole genome shotgun (WGS) entry which is preliminary data.</text>
</comment>
<dbReference type="Gene3D" id="3.30.70.1230">
    <property type="entry name" value="Nucleotide cyclase"/>
    <property type="match status" value="1"/>
</dbReference>
<keyword evidence="3" id="KW-0472">Membrane</keyword>
<gene>
    <name evidence="5" type="ORF">GCM10023313_21700</name>
</gene>
<reference evidence="6" key="1">
    <citation type="journal article" date="2019" name="Int. J. Syst. Evol. Microbiol.">
        <title>The Global Catalogue of Microorganisms (GCM) 10K type strain sequencing project: providing services to taxonomists for standard genome sequencing and annotation.</title>
        <authorList>
            <consortium name="The Broad Institute Genomics Platform"/>
            <consortium name="The Broad Institute Genome Sequencing Center for Infectious Disease"/>
            <person name="Wu L."/>
            <person name="Ma J."/>
        </authorList>
    </citation>
    <scope>NUCLEOTIDE SEQUENCE [LARGE SCALE GENOMIC DNA]</scope>
    <source>
        <strain evidence="6">JCM 18283</strain>
    </source>
</reference>
<protein>
    <recommendedName>
        <fullName evidence="4">Guanylate cyclase domain-containing protein</fullName>
    </recommendedName>
</protein>